<dbReference type="Pfam" id="PF00089">
    <property type="entry name" value="Trypsin"/>
    <property type="match status" value="1"/>
</dbReference>
<sequence length="511" mass="56569">MAVAFACLGILIYVQHSSAQGDVYVSMRGNYSHFNESCYCQDIRICKPAVASLAIGGWPAICGSVRNIVPKVCCDTPLVLGGALMRKMEEEMEWRAQWNGQLNTGCQFSCTDIRICTAAKASLALGGFPKVCGFVDYVVPKVCCEYPFVLGNALERKIEEEKERHAYCGRALYAPRLSQIRHDFDTLLNFLPKVDTSDPSRFYPPVDTGISDWFNALPQIYLEYNRILKTLPDVDRSDPTRFNPPLEQAPEETSSDVSGISNVLAYSLQDQFPWMVSIRKNGKHLCGGSLIDTTHVLTAAHCFDSRRTLDLSVIAVRTGNIDKDKGTLVNVTQIILHEKYIPGQSYHDIAMLTLENEVSTLYHRPVCLPSPELSIKDFTGTNTTLLGWGHRSFGGKGTTKLQVISSIPVVTNRQCRQAYSKVAGSRLPEGITNDFICAGAEDGSVDACQGDSGGPLMYSHTDYDFPADVPTERWVLVGIVSFGFRCGEPGFPGVYTRVTSYMNWILRNTKD</sequence>
<reference evidence="8 9" key="1">
    <citation type="submission" date="2024-04" db="EMBL/GenBank/DDBJ databases">
        <authorList>
            <person name="Rising A."/>
            <person name="Reimegard J."/>
            <person name="Sonavane S."/>
            <person name="Akerstrom W."/>
            <person name="Nylinder S."/>
            <person name="Hedman E."/>
            <person name="Kallberg Y."/>
        </authorList>
    </citation>
    <scope>NUCLEOTIDE SEQUENCE [LARGE SCALE GENOMIC DNA]</scope>
</reference>
<proteinExistence type="inferred from homology"/>
<dbReference type="SMART" id="SM00020">
    <property type="entry name" value="Tryp_SPc"/>
    <property type="match status" value="1"/>
</dbReference>
<gene>
    <name evidence="8" type="ORF">LARSCL_LOCUS4093</name>
</gene>
<evidence type="ECO:0000313" key="9">
    <source>
        <dbReference type="Proteomes" id="UP001497382"/>
    </source>
</evidence>
<evidence type="ECO:0000256" key="4">
    <source>
        <dbReference type="ARBA" id="ARBA00024195"/>
    </source>
</evidence>
<dbReference type="CDD" id="cd00190">
    <property type="entry name" value="Tryp_SPc"/>
    <property type="match status" value="1"/>
</dbReference>
<dbReference type="EMBL" id="CAXIEN010000032">
    <property type="protein sequence ID" value="CAL1268293.1"/>
    <property type="molecule type" value="Genomic_DNA"/>
</dbReference>
<dbReference type="InterPro" id="IPR051487">
    <property type="entry name" value="Ser/Thr_Proteases_Immune/Dev"/>
</dbReference>
<dbReference type="SUPFAM" id="SSF50494">
    <property type="entry name" value="Trypsin-like serine proteases"/>
    <property type="match status" value="1"/>
</dbReference>
<feature type="domain" description="Peptidase S1" evidence="7">
    <location>
        <begin position="256"/>
        <end position="510"/>
    </location>
</feature>
<dbReference type="GO" id="GO:0004252">
    <property type="term" value="F:serine-type endopeptidase activity"/>
    <property type="evidence" value="ECO:0007669"/>
    <property type="project" value="InterPro"/>
</dbReference>
<dbReference type="PRINTS" id="PR00722">
    <property type="entry name" value="CHYMOTRYPSIN"/>
</dbReference>
<evidence type="ECO:0000256" key="2">
    <source>
        <dbReference type="ARBA" id="ARBA00022525"/>
    </source>
</evidence>
<dbReference type="InterPro" id="IPR009003">
    <property type="entry name" value="Peptidase_S1_PA"/>
</dbReference>
<dbReference type="PROSITE" id="PS00135">
    <property type="entry name" value="TRYPSIN_SER"/>
    <property type="match status" value="1"/>
</dbReference>
<accession>A0AAV1Z9R4</accession>
<keyword evidence="6" id="KW-0732">Signal</keyword>
<dbReference type="InterPro" id="IPR001254">
    <property type="entry name" value="Trypsin_dom"/>
</dbReference>
<keyword evidence="5" id="KW-0645">Protease</keyword>
<dbReference type="InterPro" id="IPR018114">
    <property type="entry name" value="TRYPSIN_HIS"/>
</dbReference>
<dbReference type="GO" id="GO:0005576">
    <property type="term" value="C:extracellular region"/>
    <property type="evidence" value="ECO:0007669"/>
    <property type="project" value="UniProtKB-SubCell"/>
</dbReference>
<dbReference type="PROSITE" id="PS00134">
    <property type="entry name" value="TRYPSIN_HIS"/>
    <property type="match status" value="1"/>
</dbReference>
<dbReference type="AlphaFoldDB" id="A0AAV1Z9R4"/>
<dbReference type="Gene3D" id="2.40.10.10">
    <property type="entry name" value="Trypsin-like serine proteases"/>
    <property type="match status" value="1"/>
</dbReference>
<evidence type="ECO:0000256" key="6">
    <source>
        <dbReference type="SAM" id="SignalP"/>
    </source>
</evidence>
<evidence type="ECO:0000256" key="5">
    <source>
        <dbReference type="RuleBase" id="RU363034"/>
    </source>
</evidence>
<keyword evidence="2" id="KW-0964">Secreted</keyword>
<dbReference type="InterPro" id="IPR033116">
    <property type="entry name" value="TRYPSIN_SER"/>
</dbReference>
<keyword evidence="9" id="KW-1185">Reference proteome</keyword>
<feature type="signal peptide" evidence="6">
    <location>
        <begin position="1"/>
        <end position="19"/>
    </location>
</feature>
<dbReference type="PANTHER" id="PTHR24256">
    <property type="entry name" value="TRYPTASE-RELATED"/>
    <property type="match status" value="1"/>
</dbReference>
<dbReference type="InterPro" id="IPR043504">
    <property type="entry name" value="Peptidase_S1_PA_chymotrypsin"/>
</dbReference>
<keyword evidence="5" id="KW-0378">Hydrolase</keyword>
<feature type="chain" id="PRO_5044714254" description="Peptidase S1 domain-containing protein" evidence="6">
    <location>
        <begin position="20"/>
        <end position="511"/>
    </location>
</feature>
<dbReference type="EMBL" id="CAXIEN010000032">
    <property type="protein sequence ID" value="CAL1268292.1"/>
    <property type="molecule type" value="Genomic_DNA"/>
</dbReference>
<dbReference type="InterPro" id="IPR001314">
    <property type="entry name" value="Peptidase_S1A"/>
</dbReference>
<evidence type="ECO:0000313" key="8">
    <source>
        <dbReference type="EMBL" id="CAL1268292.1"/>
    </source>
</evidence>
<evidence type="ECO:0000256" key="1">
    <source>
        <dbReference type="ARBA" id="ARBA00004613"/>
    </source>
</evidence>
<name>A0AAV1Z9R4_9ARAC</name>
<comment type="caution">
    <text evidence="8">The sequence shown here is derived from an EMBL/GenBank/DDBJ whole genome shotgun (WGS) entry which is preliminary data.</text>
</comment>
<dbReference type="Proteomes" id="UP001497382">
    <property type="component" value="Unassembled WGS sequence"/>
</dbReference>
<keyword evidence="3" id="KW-1015">Disulfide bond</keyword>
<comment type="subcellular location">
    <subcellularLocation>
        <location evidence="1">Secreted</location>
    </subcellularLocation>
</comment>
<evidence type="ECO:0000256" key="3">
    <source>
        <dbReference type="ARBA" id="ARBA00023157"/>
    </source>
</evidence>
<organism evidence="8 9">
    <name type="scientific">Larinioides sclopetarius</name>
    <dbReference type="NCBI Taxonomy" id="280406"/>
    <lineage>
        <taxon>Eukaryota</taxon>
        <taxon>Metazoa</taxon>
        <taxon>Ecdysozoa</taxon>
        <taxon>Arthropoda</taxon>
        <taxon>Chelicerata</taxon>
        <taxon>Arachnida</taxon>
        <taxon>Araneae</taxon>
        <taxon>Araneomorphae</taxon>
        <taxon>Entelegynae</taxon>
        <taxon>Araneoidea</taxon>
        <taxon>Araneidae</taxon>
        <taxon>Larinioides</taxon>
    </lineage>
</organism>
<dbReference type="PROSITE" id="PS50240">
    <property type="entry name" value="TRYPSIN_DOM"/>
    <property type="match status" value="1"/>
</dbReference>
<comment type="similarity">
    <text evidence="4">Belongs to the peptidase S1 family. CLIP subfamily.</text>
</comment>
<protein>
    <recommendedName>
        <fullName evidence="7">Peptidase S1 domain-containing protein</fullName>
    </recommendedName>
</protein>
<dbReference type="FunFam" id="2.40.10.10:FF:000047">
    <property type="entry name" value="Trypsin eta"/>
    <property type="match status" value="1"/>
</dbReference>
<dbReference type="GO" id="GO:0016485">
    <property type="term" value="P:protein processing"/>
    <property type="evidence" value="ECO:0007669"/>
    <property type="project" value="UniProtKB-ARBA"/>
</dbReference>
<evidence type="ECO:0000259" key="7">
    <source>
        <dbReference type="PROSITE" id="PS50240"/>
    </source>
</evidence>
<keyword evidence="5" id="KW-0720">Serine protease</keyword>